<protein>
    <submittedName>
        <fullName evidence="1">Uncharacterized protein</fullName>
    </submittedName>
</protein>
<gene>
    <name evidence="1" type="ORF">MTR67_022301</name>
</gene>
<proteinExistence type="predicted"/>
<dbReference type="PANTHER" id="PTHR33116:SF85">
    <property type="entry name" value="REVERSE TRANSCRIPTASE ZINC-BINDING DOMAIN-CONTAINING PROTEIN"/>
    <property type="match status" value="1"/>
</dbReference>
<accession>A0AAF0QYP4</accession>
<evidence type="ECO:0000313" key="1">
    <source>
        <dbReference type="EMBL" id="WMV28916.1"/>
    </source>
</evidence>
<sequence>MLTKAKELQWIQGFQVGSDPSTTLTVPHLLYADDTLIFCGADSQQIRNLNITLMVFEFIFGLHINMLKNIIYLVDEVSNLEELADILSCKIGSFPTTYLGLPLGEYLSFGGRLTLINSVLDNIPTYCMSLFPLPRLVRKKIDRLRRRFMWEGNSQTHKFSLW</sequence>
<evidence type="ECO:0000313" key="2">
    <source>
        <dbReference type="Proteomes" id="UP001234989"/>
    </source>
</evidence>
<dbReference type="Proteomes" id="UP001234989">
    <property type="component" value="Chromosome 5"/>
</dbReference>
<keyword evidence="2" id="KW-1185">Reference proteome</keyword>
<name>A0AAF0QYP4_SOLVR</name>
<dbReference type="EMBL" id="CP133616">
    <property type="protein sequence ID" value="WMV28916.1"/>
    <property type="molecule type" value="Genomic_DNA"/>
</dbReference>
<dbReference type="PANTHER" id="PTHR33116">
    <property type="entry name" value="REVERSE TRANSCRIPTASE ZINC-BINDING DOMAIN-CONTAINING PROTEIN-RELATED-RELATED"/>
    <property type="match status" value="1"/>
</dbReference>
<reference evidence="1" key="1">
    <citation type="submission" date="2023-08" db="EMBL/GenBank/DDBJ databases">
        <title>A de novo genome assembly of Solanum verrucosum Schlechtendal, a Mexican diploid species geographically isolated from the other diploid A-genome species in potato relatives.</title>
        <authorList>
            <person name="Hosaka K."/>
        </authorList>
    </citation>
    <scope>NUCLEOTIDE SEQUENCE</scope>
    <source>
        <tissue evidence="1">Young leaves</tissue>
    </source>
</reference>
<organism evidence="1 2">
    <name type="scientific">Solanum verrucosum</name>
    <dbReference type="NCBI Taxonomy" id="315347"/>
    <lineage>
        <taxon>Eukaryota</taxon>
        <taxon>Viridiplantae</taxon>
        <taxon>Streptophyta</taxon>
        <taxon>Embryophyta</taxon>
        <taxon>Tracheophyta</taxon>
        <taxon>Spermatophyta</taxon>
        <taxon>Magnoliopsida</taxon>
        <taxon>eudicotyledons</taxon>
        <taxon>Gunneridae</taxon>
        <taxon>Pentapetalae</taxon>
        <taxon>asterids</taxon>
        <taxon>lamiids</taxon>
        <taxon>Solanales</taxon>
        <taxon>Solanaceae</taxon>
        <taxon>Solanoideae</taxon>
        <taxon>Solaneae</taxon>
        <taxon>Solanum</taxon>
    </lineage>
</organism>
<dbReference type="AlphaFoldDB" id="A0AAF0QYP4"/>